<gene>
    <name evidence="1" type="ORF">GLW04_06460</name>
</gene>
<dbReference type="RefSeq" id="WP_160835907.1">
    <property type="nucleotide sequence ID" value="NZ_JAIVAK010000005.1"/>
</dbReference>
<accession>A0A845DQR0</accession>
<reference evidence="1 2" key="1">
    <citation type="submission" date="2019-11" db="EMBL/GenBank/DDBJ databases">
        <title>Genome sequences of 17 halophilic strains isolated from different environments.</title>
        <authorList>
            <person name="Furrow R.E."/>
        </authorList>
    </citation>
    <scope>NUCLEOTIDE SEQUENCE [LARGE SCALE GENOMIC DNA]</scope>
    <source>
        <strain evidence="1 2">22511_23_Filter</strain>
    </source>
</reference>
<organism evidence="1 2">
    <name type="scientific">Halobacillus litoralis</name>
    <dbReference type="NCBI Taxonomy" id="45668"/>
    <lineage>
        <taxon>Bacteria</taxon>
        <taxon>Bacillati</taxon>
        <taxon>Bacillota</taxon>
        <taxon>Bacilli</taxon>
        <taxon>Bacillales</taxon>
        <taxon>Bacillaceae</taxon>
        <taxon>Halobacillus</taxon>
    </lineage>
</organism>
<protein>
    <submittedName>
        <fullName evidence="1">Uncharacterized protein</fullName>
    </submittedName>
</protein>
<comment type="caution">
    <text evidence="1">The sequence shown here is derived from an EMBL/GenBank/DDBJ whole genome shotgun (WGS) entry which is preliminary data.</text>
</comment>
<name>A0A845DQR0_9BACI</name>
<dbReference type="AlphaFoldDB" id="A0A845DQR0"/>
<evidence type="ECO:0000313" key="2">
    <source>
        <dbReference type="Proteomes" id="UP000460949"/>
    </source>
</evidence>
<sequence>MDILDFIKEEGFTSARFQSFAGKDTLIQLNRLTDMKELFGLLEMTPTSVRYYPYEKLPYLDCSQNEDNVKLRLFKP</sequence>
<dbReference type="OrthoDB" id="2971848at2"/>
<proteinExistence type="predicted"/>
<dbReference type="EMBL" id="WMET01000001">
    <property type="protein sequence ID" value="MYL19528.1"/>
    <property type="molecule type" value="Genomic_DNA"/>
</dbReference>
<dbReference type="Proteomes" id="UP000460949">
    <property type="component" value="Unassembled WGS sequence"/>
</dbReference>
<evidence type="ECO:0000313" key="1">
    <source>
        <dbReference type="EMBL" id="MYL19528.1"/>
    </source>
</evidence>